<dbReference type="RefSeq" id="WP_035028072.1">
    <property type="nucleotide sequence ID" value="NZ_KK073892.1"/>
</dbReference>
<evidence type="ECO:0000313" key="10">
    <source>
        <dbReference type="EMBL" id="EXL04927.1"/>
    </source>
</evidence>
<reference evidence="10 11" key="1">
    <citation type="submission" date="2014-02" db="EMBL/GenBank/DDBJ databases">
        <title>Aquamicrobium defluvii Genome sequencing.</title>
        <authorList>
            <person name="Wang X."/>
        </authorList>
    </citation>
    <scope>NUCLEOTIDE SEQUENCE [LARGE SCALE GENOMIC DNA]</scope>
    <source>
        <strain evidence="10 11">W13Z1</strain>
    </source>
</reference>
<dbReference type="PANTHER" id="PTHR47737">
    <property type="entry name" value="GLYCINE BETAINE/PROLINE BETAINE TRANSPORT SYSTEM PERMEASE PROTEIN PROW"/>
    <property type="match status" value="1"/>
</dbReference>
<evidence type="ECO:0000256" key="3">
    <source>
        <dbReference type="ARBA" id="ARBA00022475"/>
    </source>
</evidence>
<dbReference type="HOGENOM" id="CLU_038817_0_1_5"/>
<dbReference type="FunFam" id="1.10.3720.10:FF:000001">
    <property type="entry name" value="Glycine betaine ABC transporter, permease"/>
    <property type="match status" value="1"/>
</dbReference>
<dbReference type="EMBL" id="JENY01000020">
    <property type="protein sequence ID" value="EXL04927.1"/>
    <property type="molecule type" value="Genomic_DNA"/>
</dbReference>
<protein>
    <submittedName>
        <fullName evidence="10">Glycine/betaine ABC transporter</fullName>
    </submittedName>
</protein>
<dbReference type="GO" id="GO:0005275">
    <property type="term" value="F:amine transmembrane transporter activity"/>
    <property type="evidence" value="ECO:0007669"/>
    <property type="project" value="TreeGrafter"/>
</dbReference>
<feature type="transmembrane region" description="Helical" evidence="7">
    <location>
        <begin position="316"/>
        <end position="339"/>
    </location>
</feature>
<dbReference type="AlphaFoldDB" id="A0A011TLM0"/>
<dbReference type="CDD" id="cd06261">
    <property type="entry name" value="TM_PBP2"/>
    <property type="match status" value="1"/>
</dbReference>
<keyword evidence="4 7" id="KW-0812">Transmembrane</keyword>
<comment type="similarity">
    <text evidence="7">Belongs to the binding-protein-dependent transport system permease family.</text>
</comment>
<feature type="transmembrane region" description="Helical" evidence="7">
    <location>
        <begin position="144"/>
        <end position="165"/>
    </location>
</feature>
<evidence type="ECO:0000256" key="1">
    <source>
        <dbReference type="ARBA" id="ARBA00004651"/>
    </source>
</evidence>
<evidence type="ECO:0000256" key="4">
    <source>
        <dbReference type="ARBA" id="ARBA00022692"/>
    </source>
</evidence>
<gene>
    <name evidence="10" type="ORF">BG36_09535</name>
</gene>
<feature type="transmembrane region" description="Helical" evidence="7">
    <location>
        <begin position="186"/>
        <end position="206"/>
    </location>
</feature>
<dbReference type="GO" id="GO:0015226">
    <property type="term" value="F:carnitine transmembrane transporter activity"/>
    <property type="evidence" value="ECO:0007669"/>
    <property type="project" value="TreeGrafter"/>
</dbReference>
<feature type="coiled-coil region" evidence="8">
    <location>
        <begin position="95"/>
        <end position="136"/>
    </location>
</feature>
<evidence type="ECO:0000256" key="2">
    <source>
        <dbReference type="ARBA" id="ARBA00022448"/>
    </source>
</evidence>
<feature type="transmembrane region" description="Helical" evidence="7">
    <location>
        <begin position="475"/>
        <end position="492"/>
    </location>
</feature>
<dbReference type="PROSITE" id="PS50928">
    <property type="entry name" value="ABC_TM1"/>
    <property type="match status" value="1"/>
</dbReference>
<dbReference type="eggNOG" id="COG4176">
    <property type="taxonomic scope" value="Bacteria"/>
</dbReference>
<keyword evidence="3" id="KW-1003">Cell membrane</keyword>
<dbReference type="GO" id="GO:0043190">
    <property type="term" value="C:ATP-binding cassette (ABC) transporter complex"/>
    <property type="evidence" value="ECO:0007669"/>
    <property type="project" value="TreeGrafter"/>
</dbReference>
<evidence type="ECO:0000313" key="11">
    <source>
        <dbReference type="Proteomes" id="UP000019849"/>
    </source>
</evidence>
<feature type="transmembrane region" description="Helical" evidence="7">
    <location>
        <begin position="351"/>
        <end position="373"/>
    </location>
</feature>
<dbReference type="Proteomes" id="UP000019849">
    <property type="component" value="Unassembled WGS sequence"/>
</dbReference>
<keyword evidence="5 7" id="KW-1133">Transmembrane helix</keyword>
<feature type="domain" description="ABC transmembrane type-1" evidence="9">
    <location>
        <begin position="313"/>
        <end position="492"/>
    </location>
</feature>
<dbReference type="InterPro" id="IPR000515">
    <property type="entry name" value="MetI-like"/>
</dbReference>
<organism evidence="10 11">
    <name type="scientific">Aquamicrobium defluvii</name>
    <dbReference type="NCBI Taxonomy" id="69279"/>
    <lineage>
        <taxon>Bacteria</taxon>
        <taxon>Pseudomonadati</taxon>
        <taxon>Pseudomonadota</taxon>
        <taxon>Alphaproteobacteria</taxon>
        <taxon>Hyphomicrobiales</taxon>
        <taxon>Phyllobacteriaceae</taxon>
        <taxon>Aquamicrobium</taxon>
    </lineage>
</organism>
<keyword evidence="6 7" id="KW-0472">Membrane</keyword>
<evidence type="ECO:0000256" key="7">
    <source>
        <dbReference type="RuleBase" id="RU363032"/>
    </source>
</evidence>
<evidence type="ECO:0000259" key="9">
    <source>
        <dbReference type="PROSITE" id="PS50928"/>
    </source>
</evidence>
<dbReference type="PATRIC" id="fig|69279.3.peg.3003"/>
<dbReference type="InterPro" id="IPR035906">
    <property type="entry name" value="MetI-like_sf"/>
</dbReference>
<evidence type="ECO:0000256" key="5">
    <source>
        <dbReference type="ARBA" id="ARBA00022989"/>
    </source>
</evidence>
<accession>A0A011TLM0</accession>
<evidence type="ECO:0000256" key="6">
    <source>
        <dbReference type="ARBA" id="ARBA00023136"/>
    </source>
</evidence>
<feature type="transmembrane region" description="Helical" evidence="7">
    <location>
        <begin position="267"/>
        <end position="286"/>
    </location>
</feature>
<sequence length="501" mass="54440">MQPENFPGKPDVPEFTGINGEYYRHEFHRIEEGNASGISFNYMAALLGPLWLGVRNLWSYFWIALILELISLVQLSRGLWGNIGAEEFARARAIAQRAAQRADQAAAALAENKDNFQALNQAAKNLKEEAANALALAQSLSDGAVRYLVAGTIGFLAVRIVIGLMSNRALERRYMQWRADRSIAHGFNWFRSALLSLLLGAVYFLTLLRFSTAEAPKILYQFPTNQELITGTTLKLDNLFTAITATGAPFFNAITNGLRVALDGIEMILVGTPWIVVFALTSLMALRAGGAWVAIFTMAALAYLGVFGFWEKSMVTVSLLGTAALLCIVIGIPLGILCGKRARFYKLVKPFLDLMQTMPAFVYLIPVIAFFGIGRPPGVVATFIFGMPPVVRLTALGIQGVPESVKEATTAFGASKWFLLFKVEIPLAMPSIMTGVNQTILMCLSMVVLASLIGAKGLGEDVLVALQYAAEGQGILAGVAILFCAMILDRIIQGRNTSKNI</sequence>
<dbReference type="GO" id="GO:0031460">
    <property type="term" value="P:glycine betaine transport"/>
    <property type="evidence" value="ECO:0007669"/>
    <property type="project" value="TreeGrafter"/>
</dbReference>
<dbReference type="PANTHER" id="PTHR47737:SF1">
    <property type="entry name" value="GLYCINE BETAINE_PROLINE BETAINE TRANSPORT SYSTEM PERMEASE PROTEIN PROW"/>
    <property type="match status" value="1"/>
</dbReference>
<dbReference type="Gene3D" id="1.10.3720.10">
    <property type="entry name" value="MetI-like"/>
    <property type="match status" value="1"/>
</dbReference>
<dbReference type="STRING" id="69279.BG36_09535"/>
<feature type="transmembrane region" description="Helical" evidence="7">
    <location>
        <begin position="439"/>
        <end position="455"/>
    </location>
</feature>
<proteinExistence type="inferred from homology"/>
<name>A0A011TLM0_9HYPH</name>
<keyword evidence="8" id="KW-0175">Coiled coil</keyword>
<comment type="caution">
    <text evidence="10">The sequence shown here is derived from an EMBL/GenBank/DDBJ whole genome shotgun (WGS) entry which is preliminary data.</text>
</comment>
<feature type="transmembrane region" description="Helical" evidence="7">
    <location>
        <begin position="291"/>
        <end position="310"/>
    </location>
</feature>
<dbReference type="GO" id="GO:0015871">
    <property type="term" value="P:choline transport"/>
    <property type="evidence" value="ECO:0007669"/>
    <property type="project" value="TreeGrafter"/>
</dbReference>
<evidence type="ECO:0000256" key="8">
    <source>
        <dbReference type="SAM" id="Coils"/>
    </source>
</evidence>
<dbReference type="Pfam" id="PF00528">
    <property type="entry name" value="BPD_transp_1"/>
    <property type="match status" value="1"/>
</dbReference>
<comment type="subcellular location">
    <subcellularLocation>
        <location evidence="1 7">Cell membrane</location>
        <topology evidence="1 7">Multi-pass membrane protein</topology>
    </subcellularLocation>
</comment>
<dbReference type="SUPFAM" id="SSF161098">
    <property type="entry name" value="MetI-like"/>
    <property type="match status" value="1"/>
</dbReference>
<keyword evidence="2 7" id="KW-0813">Transport</keyword>